<dbReference type="Proteomes" id="UP000013049">
    <property type="component" value="Unassembled WGS sequence"/>
</dbReference>
<gene>
    <name evidence="1" type="ORF">F971_02845</name>
</gene>
<dbReference type="HOGENOM" id="CLU_3338981_0_0_6"/>
<organism evidence="1 2">
    <name type="scientific">Acinetobacter vivianii</name>
    <dbReference type="NCBI Taxonomy" id="1776742"/>
    <lineage>
        <taxon>Bacteria</taxon>
        <taxon>Pseudomonadati</taxon>
        <taxon>Pseudomonadota</taxon>
        <taxon>Gammaproteobacteria</taxon>
        <taxon>Moraxellales</taxon>
        <taxon>Moraxellaceae</taxon>
        <taxon>Acinetobacter</taxon>
    </lineage>
</organism>
<reference evidence="1 2" key="1">
    <citation type="submission" date="2013-02" db="EMBL/GenBank/DDBJ databases">
        <title>The Genome Sequence of Acinetobacter sp. NIPH 758.</title>
        <authorList>
            <consortium name="The Broad Institute Genome Sequencing Platform"/>
            <consortium name="The Broad Institute Genome Sequencing Center for Infectious Disease"/>
            <person name="Cerqueira G."/>
            <person name="Feldgarden M."/>
            <person name="Courvalin P."/>
            <person name="Perichon B."/>
            <person name="Grillot-Courvalin C."/>
            <person name="Clermont D."/>
            <person name="Rocha E."/>
            <person name="Yoon E.-J."/>
            <person name="Nemec A."/>
            <person name="Walker B."/>
            <person name="Young S.K."/>
            <person name="Zeng Q."/>
            <person name="Gargeya S."/>
            <person name="Fitzgerald M."/>
            <person name="Haas B."/>
            <person name="Abouelleil A."/>
            <person name="Alvarado L."/>
            <person name="Arachchi H.M."/>
            <person name="Berlin A.M."/>
            <person name="Chapman S.B."/>
            <person name="Dewar J."/>
            <person name="Goldberg J."/>
            <person name="Griggs A."/>
            <person name="Gujja S."/>
            <person name="Hansen M."/>
            <person name="Howarth C."/>
            <person name="Imamovic A."/>
            <person name="Larimer J."/>
            <person name="McCowan C."/>
            <person name="Murphy C."/>
            <person name="Neiman D."/>
            <person name="Pearson M."/>
            <person name="Priest M."/>
            <person name="Roberts A."/>
            <person name="Saif S."/>
            <person name="Shea T."/>
            <person name="Sisk P."/>
            <person name="Sykes S."/>
            <person name="Wortman J."/>
            <person name="Nusbaum C."/>
            <person name="Birren B."/>
        </authorList>
    </citation>
    <scope>NUCLEOTIDE SEQUENCE [LARGE SCALE GENOMIC DNA]</scope>
    <source>
        <strain evidence="1 2">NIPH 758</strain>
    </source>
</reference>
<evidence type="ECO:0000313" key="2">
    <source>
        <dbReference type="Proteomes" id="UP000013049"/>
    </source>
</evidence>
<dbReference type="EMBL" id="APPC01000018">
    <property type="protein sequence ID" value="ENU91753.1"/>
    <property type="molecule type" value="Genomic_DNA"/>
</dbReference>
<comment type="caution">
    <text evidence="1">The sequence shown here is derived from an EMBL/GenBank/DDBJ whole genome shotgun (WGS) entry which is preliminary data.</text>
</comment>
<protein>
    <submittedName>
        <fullName evidence="1">Uncharacterized protein</fullName>
    </submittedName>
</protein>
<proteinExistence type="predicted"/>
<sequence length="37" mass="4406">MNQIETGFDWAMQHTQACDSDFLPDNSFDWNKIEIEK</sequence>
<evidence type="ECO:0000313" key="1">
    <source>
        <dbReference type="EMBL" id="ENU91753.1"/>
    </source>
</evidence>
<dbReference type="AlphaFoldDB" id="N8W4J3"/>
<accession>N8W4J3</accession>
<name>N8W4J3_9GAMM</name>
<dbReference type="PATRIC" id="fig|1217712.3.peg.2738"/>